<sequence length="216" mass="22705">MDRRTSTGTHQAVTSTGSHRAIGRAPRRRVAKWPIAVAVLVLLAGLGYFGWSWADSVLNSRAEAEAASCSKGDTTLRVMVAPSAEVPLAKAAGKWNGAKTVVQSHCVTVQIASSPSEQVLNALTGRIPLDTIGGLPAAWLPEASLWTSELKNAKPEMIGSPAASVASARSADYPYVSLAGAGLDEVHQRAAQQFRDFLLEPAQQADFTQAGLKATS</sequence>
<organism evidence="3 4">
    <name type="scientific">Amycolatopsis suaedae</name>
    <dbReference type="NCBI Taxonomy" id="2510978"/>
    <lineage>
        <taxon>Bacteria</taxon>
        <taxon>Bacillati</taxon>
        <taxon>Actinomycetota</taxon>
        <taxon>Actinomycetes</taxon>
        <taxon>Pseudonocardiales</taxon>
        <taxon>Pseudonocardiaceae</taxon>
        <taxon>Amycolatopsis</taxon>
    </lineage>
</organism>
<keyword evidence="2" id="KW-0812">Transmembrane</keyword>
<keyword evidence="2" id="KW-0472">Membrane</keyword>
<reference evidence="3 4" key="1">
    <citation type="submission" date="2019-02" db="EMBL/GenBank/DDBJ databases">
        <title>Draft genome sequence of Amycolatopsis sp. 8-3EHSu isolated from roots of Suaeda maritima.</title>
        <authorList>
            <person name="Duangmal K."/>
            <person name="Chantavorakit T."/>
        </authorList>
    </citation>
    <scope>NUCLEOTIDE SEQUENCE [LARGE SCALE GENOMIC DNA]</scope>
    <source>
        <strain evidence="3 4">8-3EHSu</strain>
    </source>
</reference>
<accession>A0A4Q7J8G4</accession>
<evidence type="ECO:0000313" key="3">
    <source>
        <dbReference type="EMBL" id="RZQ63991.1"/>
    </source>
</evidence>
<keyword evidence="2" id="KW-1133">Transmembrane helix</keyword>
<proteinExistence type="predicted"/>
<comment type="caution">
    <text evidence="3">The sequence shown here is derived from an EMBL/GenBank/DDBJ whole genome shotgun (WGS) entry which is preliminary data.</text>
</comment>
<gene>
    <name evidence="3" type="ORF">EWH70_11205</name>
</gene>
<keyword evidence="4" id="KW-1185">Reference proteome</keyword>
<evidence type="ECO:0000313" key="4">
    <source>
        <dbReference type="Proteomes" id="UP000292003"/>
    </source>
</evidence>
<dbReference type="Proteomes" id="UP000292003">
    <property type="component" value="Unassembled WGS sequence"/>
</dbReference>
<dbReference type="EMBL" id="SFCC01000005">
    <property type="protein sequence ID" value="RZQ63991.1"/>
    <property type="molecule type" value="Genomic_DNA"/>
</dbReference>
<feature type="transmembrane region" description="Helical" evidence="2">
    <location>
        <begin position="30"/>
        <end position="51"/>
    </location>
</feature>
<name>A0A4Q7J8G4_9PSEU</name>
<protein>
    <recommendedName>
        <fullName evidence="5">Extracellular solute-binding protein</fullName>
    </recommendedName>
</protein>
<dbReference type="AlphaFoldDB" id="A0A4Q7J8G4"/>
<evidence type="ECO:0000256" key="2">
    <source>
        <dbReference type="SAM" id="Phobius"/>
    </source>
</evidence>
<dbReference type="OrthoDB" id="5171781at2"/>
<feature type="region of interest" description="Disordered" evidence="1">
    <location>
        <begin position="1"/>
        <end position="23"/>
    </location>
</feature>
<evidence type="ECO:0000256" key="1">
    <source>
        <dbReference type="SAM" id="MobiDB-lite"/>
    </source>
</evidence>
<feature type="compositionally biased region" description="Polar residues" evidence="1">
    <location>
        <begin position="1"/>
        <end position="18"/>
    </location>
</feature>
<evidence type="ECO:0008006" key="5">
    <source>
        <dbReference type="Google" id="ProtNLM"/>
    </source>
</evidence>